<accession>A0ABU9L4G5</accession>
<keyword evidence="4" id="KW-0472">Membrane</keyword>
<dbReference type="RefSeq" id="WP_342161485.1">
    <property type="nucleotide sequence ID" value="NZ_JBCDNA010000003.1"/>
</dbReference>
<proteinExistence type="inferred from homology"/>
<dbReference type="Pfam" id="PF06977">
    <property type="entry name" value="SdiA-regulated"/>
    <property type="match status" value="1"/>
</dbReference>
<comment type="caution">
    <text evidence="5">The sequence shown here is derived from an EMBL/GenBank/DDBJ whole genome shotgun (WGS) entry which is preliminary data.</text>
</comment>
<dbReference type="Proteomes" id="UP001474120">
    <property type="component" value="Unassembled WGS sequence"/>
</dbReference>
<comment type="similarity">
    <text evidence="2">Belongs to the YjiK family.</text>
</comment>
<organism evidence="5 6">
    <name type="scientific">Lutimonas vermicola</name>
    <dbReference type="NCBI Taxonomy" id="414288"/>
    <lineage>
        <taxon>Bacteria</taxon>
        <taxon>Pseudomonadati</taxon>
        <taxon>Bacteroidota</taxon>
        <taxon>Flavobacteriia</taxon>
        <taxon>Flavobacteriales</taxon>
        <taxon>Flavobacteriaceae</taxon>
        <taxon>Lutimonas</taxon>
    </lineage>
</organism>
<dbReference type="Gene3D" id="2.120.10.30">
    <property type="entry name" value="TolB, C-terminal domain"/>
    <property type="match status" value="1"/>
</dbReference>
<name>A0ABU9L4G5_9FLAO</name>
<dbReference type="EMBL" id="JBCDNA010000003">
    <property type="protein sequence ID" value="MEL4457321.1"/>
    <property type="molecule type" value="Genomic_DNA"/>
</dbReference>
<comment type="subcellular location">
    <subcellularLocation>
        <location evidence="1">Cell membrane</location>
    </subcellularLocation>
</comment>
<evidence type="ECO:0000256" key="4">
    <source>
        <dbReference type="ARBA" id="ARBA00023136"/>
    </source>
</evidence>
<gene>
    <name evidence="5" type="ORF">AABB81_15545</name>
</gene>
<evidence type="ECO:0000256" key="3">
    <source>
        <dbReference type="ARBA" id="ARBA00022475"/>
    </source>
</evidence>
<evidence type="ECO:0000256" key="1">
    <source>
        <dbReference type="ARBA" id="ARBA00004236"/>
    </source>
</evidence>
<reference evidence="5 6" key="1">
    <citation type="submission" date="2024-04" db="EMBL/GenBank/DDBJ databases">
        <title>whole genome sequencing of Lutimonas vermicola strain IMCC1616.</title>
        <authorList>
            <person name="Bae S.S."/>
        </authorList>
    </citation>
    <scope>NUCLEOTIDE SEQUENCE [LARGE SCALE GENOMIC DNA]</scope>
    <source>
        <strain evidence="5 6">IMCC1616</strain>
    </source>
</reference>
<keyword evidence="6" id="KW-1185">Reference proteome</keyword>
<evidence type="ECO:0000256" key="2">
    <source>
        <dbReference type="ARBA" id="ARBA00009852"/>
    </source>
</evidence>
<sequence length="242" mass="26991">MSLLKNRAIIFIIMMLTISCDDHKKAYLELEASYKINVSEPSGLSINDSGTQLYTVSDNTSVVYTLSPTGDVIQTIDFKGSNLEGVSTYTKNKLLLAEESNKKIVVLDMVTGESSKHKIKYKNKDKNSGIEGVTFDNNSNTIFILNEKEPGKLIRLQNDFSVLSTHDLNFAADYSGIFYENSSNQLWIVSDQSKTVNKCTLSGELIESFKIKVAQPEGIAVTDNHIYVVCDARAMLYVYKKP</sequence>
<dbReference type="InterPro" id="IPR011042">
    <property type="entry name" value="6-blade_b-propeller_TolB-like"/>
</dbReference>
<dbReference type="InterPro" id="IPR009722">
    <property type="entry name" value="YjiK/CarP"/>
</dbReference>
<evidence type="ECO:0000313" key="5">
    <source>
        <dbReference type="EMBL" id="MEL4457321.1"/>
    </source>
</evidence>
<dbReference type="PROSITE" id="PS51257">
    <property type="entry name" value="PROKAR_LIPOPROTEIN"/>
    <property type="match status" value="1"/>
</dbReference>
<dbReference type="SUPFAM" id="SSF50956">
    <property type="entry name" value="Thermostable phytase (3-phytase)"/>
    <property type="match status" value="1"/>
</dbReference>
<protein>
    <submittedName>
        <fullName evidence="5">SdiA-regulated domain-containing protein</fullName>
    </submittedName>
</protein>
<keyword evidence="3" id="KW-1003">Cell membrane</keyword>
<evidence type="ECO:0000313" key="6">
    <source>
        <dbReference type="Proteomes" id="UP001474120"/>
    </source>
</evidence>